<organism evidence="2 3">
    <name type="scientific">Bacillus timonensis</name>
    <dbReference type="NCBI Taxonomy" id="1033734"/>
    <lineage>
        <taxon>Bacteria</taxon>
        <taxon>Bacillati</taxon>
        <taxon>Bacillota</taxon>
        <taxon>Bacilli</taxon>
        <taxon>Bacillales</taxon>
        <taxon>Bacillaceae</taxon>
        <taxon>Bacillus</taxon>
    </lineage>
</organism>
<protein>
    <submittedName>
        <fullName evidence="2">Uncharacterized protein</fullName>
    </submittedName>
</protein>
<proteinExistence type="predicted"/>
<feature type="transmembrane region" description="Helical" evidence="1">
    <location>
        <begin position="126"/>
        <end position="144"/>
    </location>
</feature>
<comment type="caution">
    <text evidence="2">The sequence shown here is derived from an EMBL/GenBank/DDBJ whole genome shotgun (WGS) entry which is preliminary data.</text>
</comment>
<accession>A0A4V3V7C1</accession>
<dbReference type="EMBL" id="SLUB01000040">
    <property type="protein sequence ID" value="THE10743.1"/>
    <property type="molecule type" value="Genomic_DNA"/>
</dbReference>
<dbReference type="AlphaFoldDB" id="A0A4V3V7C1"/>
<evidence type="ECO:0000256" key="1">
    <source>
        <dbReference type="SAM" id="Phobius"/>
    </source>
</evidence>
<name>A0A4V3V7C1_9BACI</name>
<feature type="transmembrane region" description="Helical" evidence="1">
    <location>
        <begin position="84"/>
        <end position="105"/>
    </location>
</feature>
<keyword evidence="3" id="KW-1185">Reference proteome</keyword>
<dbReference type="OrthoDB" id="2596219at2"/>
<reference evidence="2 3" key="1">
    <citation type="journal article" date="2019" name="Indoor Air">
        <title>Impacts of indoor surface finishes on bacterial viability.</title>
        <authorList>
            <person name="Hu J."/>
            <person name="Maamar S.B."/>
            <person name="Glawe A.J."/>
            <person name="Gottel N."/>
            <person name="Gilbert J.A."/>
            <person name="Hartmann E.M."/>
        </authorList>
    </citation>
    <scope>NUCLEOTIDE SEQUENCE [LARGE SCALE GENOMIC DNA]</scope>
    <source>
        <strain evidence="2 3">AF060A6</strain>
    </source>
</reference>
<feature type="transmembrane region" description="Helical" evidence="1">
    <location>
        <begin position="7"/>
        <end position="25"/>
    </location>
</feature>
<feature type="transmembrane region" description="Helical" evidence="1">
    <location>
        <begin position="31"/>
        <end position="47"/>
    </location>
</feature>
<dbReference type="Proteomes" id="UP000306477">
    <property type="component" value="Unassembled WGS sequence"/>
</dbReference>
<evidence type="ECO:0000313" key="2">
    <source>
        <dbReference type="EMBL" id="THE10743.1"/>
    </source>
</evidence>
<feature type="transmembrane region" description="Helical" evidence="1">
    <location>
        <begin position="54"/>
        <end position="72"/>
    </location>
</feature>
<dbReference type="RefSeq" id="WP_136380860.1">
    <property type="nucleotide sequence ID" value="NZ_SLUB01000040.1"/>
</dbReference>
<keyword evidence="1" id="KW-0472">Membrane</keyword>
<keyword evidence="1" id="KW-1133">Transmembrane helix</keyword>
<evidence type="ECO:0000313" key="3">
    <source>
        <dbReference type="Proteomes" id="UP000306477"/>
    </source>
</evidence>
<sequence>MNFKRVFWGYLFILLEIHLFVVDILPEPIGYYLIFSGIAAIPVENRIGNKLKKLLIGLIIISIPTVFIQQNAPESNVGISLLDYYTSLLEILKLVLVFFVFQLVMEVVKATDDEFLARRSVQTFKIYMTVMLLITLSHTFAMNLSSNVMAGYLFFTIPVGLIMEIMFLVLLWKLHKHEGFNNV</sequence>
<keyword evidence="1" id="KW-0812">Transmembrane</keyword>
<feature type="transmembrane region" description="Helical" evidence="1">
    <location>
        <begin position="150"/>
        <end position="172"/>
    </location>
</feature>
<gene>
    <name evidence="2" type="ORF">E1I69_17515</name>
</gene>